<evidence type="ECO:0000313" key="1">
    <source>
        <dbReference type="EMBL" id="CAD7635394.1"/>
    </source>
</evidence>
<name>A0A7R9Q8G9_9ACAR</name>
<dbReference type="EMBL" id="OC871331">
    <property type="protein sequence ID" value="CAD7635394.1"/>
    <property type="molecule type" value="Genomic_DNA"/>
</dbReference>
<evidence type="ECO:0000313" key="2">
    <source>
        <dbReference type="Proteomes" id="UP000759131"/>
    </source>
</evidence>
<dbReference type="EMBL" id="CAJPIZ010016756">
    <property type="protein sequence ID" value="CAG2115824.1"/>
    <property type="molecule type" value="Genomic_DNA"/>
</dbReference>
<dbReference type="AlphaFoldDB" id="A0A7R9Q8G9"/>
<gene>
    <name evidence="1" type="ORF">OSB1V03_LOCUS15785</name>
</gene>
<reference evidence="1" key="1">
    <citation type="submission" date="2020-11" db="EMBL/GenBank/DDBJ databases">
        <authorList>
            <person name="Tran Van P."/>
        </authorList>
    </citation>
    <scope>NUCLEOTIDE SEQUENCE</scope>
</reference>
<sequence>MDNVMAWNESGCKHACNGVKCGKDIRKECDNNKGIFTDKGFIDHKTCHCCPKCIITVRKAGDDCSAGSDNVKGGIIRNCAQGLKCRKTDRCL</sequence>
<accession>A0A7R9Q8G9</accession>
<proteinExistence type="predicted"/>
<protein>
    <submittedName>
        <fullName evidence="1">Uncharacterized protein</fullName>
    </submittedName>
</protein>
<dbReference type="Proteomes" id="UP000759131">
    <property type="component" value="Unassembled WGS sequence"/>
</dbReference>
<keyword evidence="2" id="KW-1185">Reference proteome</keyword>
<organism evidence="1">
    <name type="scientific">Medioppia subpectinata</name>
    <dbReference type="NCBI Taxonomy" id="1979941"/>
    <lineage>
        <taxon>Eukaryota</taxon>
        <taxon>Metazoa</taxon>
        <taxon>Ecdysozoa</taxon>
        <taxon>Arthropoda</taxon>
        <taxon>Chelicerata</taxon>
        <taxon>Arachnida</taxon>
        <taxon>Acari</taxon>
        <taxon>Acariformes</taxon>
        <taxon>Sarcoptiformes</taxon>
        <taxon>Oribatida</taxon>
        <taxon>Brachypylina</taxon>
        <taxon>Oppioidea</taxon>
        <taxon>Oppiidae</taxon>
        <taxon>Medioppia</taxon>
    </lineage>
</organism>